<feature type="non-terminal residue" evidence="9">
    <location>
        <position position="1"/>
    </location>
</feature>
<evidence type="ECO:0000256" key="6">
    <source>
        <dbReference type="SAM" id="MobiDB-lite"/>
    </source>
</evidence>
<evidence type="ECO:0000259" key="8">
    <source>
        <dbReference type="Pfam" id="PF04884"/>
    </source>
</evidence>
<dbReference type="Proteomes" id="UP000007350">
    <property type="component" value="Unassembled WGS sequence"/>
</dbReference>
<keyword evidence="3 7" id="KW-0812">Transmembrane</keyword>
<evidence type="ECO:0000313" key="10">
    <source>
        <dbReference type="Proteomes" id="UP000007350"/>
    </source>
</evidence>
<feature type="transmembrane region" description="Helical" evidence="7">
    <location>
        <begin position="218"/>
        <end position="234"/>
    </location>
</feature>
<name>K2NE98_TRYCR</name>
<dbReference type="PANTHER" id="PTHR12770">
    <property type="entry name" value="RUS1 FAMILY PROTEIN C16ORF58"/>
    <property type="match status" value="1"/>
</dbReference>
<evidence type="ECO:0000256" key="4">
    <source>
        <dbReference type="ARBA" id="ARBA00022989"/>
    </source>
</evidence>
<dbReference type="InterPro" id="IPR054549">
    <property type="entry name" value="UVB_sens_RUS_dom"/>
</dbReference>
<feature type="compositionally biased region" description="Basic and acidic residues" evidence="6">
    <location>
        <begin position="611"/>
        <end position="620"/>
    </location>
</feature>
<dbReference type="InterPro" id="IPR006968">
    <property type="entry name" value="RUS_fam"/>
</dbReference>
<protein>
    <recommendedName>
        <fullName evidence="8">Protein root UVB sensitive/RUS domain-containing protein</fullName>
    </recommendedName>
</protein>
<evidence type="ECO:0000256" key="3">
    <source>
        <dbReference type="ARBA" id="ARBA00022692"/>
    </source>
</evidence>
<evidence type="ECO:0000256" key="1">
    <source>
        <dbReference type="ARBA" id="ARBA00004370"/>
    </source>
</evidence>
<comment type="caution">
    <text evidence="9">The sequence shown here is derived from an EMBL/GenBank/DDBJ whole genome shotgun (WGS) entry which is preliminary data.</text>
</comment>
<dbReference type="AlphaFoldDB" id="K2NE98"/>
<keyword evidence="4 7" id="KW-1133">Transmembrane helix</keyword>
<feature type="transmembrane region" description="Helical" evidence="7">
    <location>
        <begin position="273"/>
        <end position="294"/>
    </location>
</feature>
<accession>K2NE98</accession>
<evidence type="ECO:0000256" key="7">
    <source>
        <dbReference type="SAM" id="Phobius"/>
    </source>
</evidence>
<feature type="transmembrane region" description="Helical" evidence="7">
    <location>
        <begin position="340"/>
        <end position="359"/>
    </location>
</feature>
<evidence type="ECO:0000256" key="2">
    <source>
        <dbReference type="ARBA" id="ARBA00007558"/>
    </source>
</evidence>
<keyword evidence="10" id="KW-1185">Reference proteome</keyword>
<feature type="compositionally biased region" description="Low complexity" evidence="6">
    <location>
        <begin position="621"/>
        <end position="636"/>
    </location>
</feature>
<evidence type="ECO:0000256" key="5">
    <source>
        <dbReference type="ARBA" id="ARBA00023136"/>
    </source>
</evidence>
<proteinExistence type="inferred from homology"/>
<reference evidence="9 10" key="1">
    <citation type="journal article" date="2012" name="BMC Genomics">
        <title>Comparative genomic analysis of human infective Trypanosoma cruzi lineages with the bat-restricted subspecies T. cruzi marinkellei.</title>
        <authorList>
            <person name="Franzen O."/>
            <person name="Talavera-Lopez C."/>
            <person name="Ochaya S."/>
            <person name="Butler C.E."/>
            <person name="Messenger L.A."/>
            <person name="Lewis M.D."/>
            <person name="Llewellyn M.S."/>
            <person name="Marinkelle C.J."/>
            <person name="Tyler K.M."/>
            <person name="Miles M.A."/>
            <person name="Andersson B."/>
        </authorList>
    </citation>
    <scope>NUCLEOTIDE SEQUENCE [LARGE SCALE GENOMIC DNA]</scope>
    <source>
        <strain evidence="9 10">B7</strain>
    </source>
</reference>
<gene>
    <name evidence="9" type="ORF">MOQ_002854</name>
</gene>
<dbReference type="EMBL" id="AHKC01009335">
    <property type="protein sequence ID" value="EKF33281.1"/>
    <property type="molecule type" value="Genomic_DNA"/>
</dbReference>
<feature type="transmembrane region" description="Helical" evidence="7">
    <location>
        <begin position="184"/>
        <end position="206"/>
    </location>
</feature>
<sequence>YIYIYMMTSLVISCRYVARRCVAFCRKGGPMLRYFHQGRLCGCTTGGFIYIRIECSGLSQRRCISSAPTVTVLKTKQERCKNYTASDDDSIGANASGTVSTSTAASVIPPSPSPNTDCAKNDTPHIKELGFSQCKNMYTWEESSKKPGAFFLLSHREGTPFQRLCLFGMPRGYPESCEVGFRRYFLLSLCSSSVSSFASSIGFQSILNGFFLGSSPQLWMMKDLLPALAAAYLANRIVSYENRPKFWFFVSVGLQNLSVVAEMLVPSLLPQHLLLGAIMTSCARQSASLIFLVSRAAALQHFAVSNNLAELTKKLNSFGMVIYTIFTAFGIMYTSVVTSLVAQLATVLFCCALNLVLSYQSMSKIAFRILNVTTLSVVLRDYVGRGGIHRRHIFTPQEVSDRIGLRMLDEKARDPNDRARLLYVSPPVSKLRISFDKLEQDVLYACSSEMFLLALWEPAAPLSLKECWLRWELPESWNLFFSKFTLGAAAKGTFIRKSIRQRLVLLIHQECDSLHLLTAYLLAYTALLYHAETLGELTRFLRSCNEEQSVWLRHGAEFREALRRAGWDVEQLALDPPDFRLSNLHFAMRSAQRSSCRAGRGGRFAVTCGADRPKKEEETQSHITQKTTTATTTETQ</sequence>
<dbReference type="OrthoDB" id="364779at2759"/>
<feature type="domain" description="Protein root UVB sensitive/RUS" evidence="8">
    <location>
        <begin position="159"/>
        <end position="383"/>
    </location>
</feature>
<evidence type="ECO:0000313" key="9">
    <source>
        <dbReference type="EMBL" id="EKF33281.1"/>
    </source>
</evidence>
<keyword evidence="5 7" id="KW-0472">Membrane</keyword>
<dbReference type="GO" id="GO:0016020">
    <property type="term" value="C:membrane"/>
    <property type="evidence" value="ECO:0007669"/>
    <property type="project" value="UniProtKB-SubCell"/>
</dbReference>
<organism evidence="9 10">
    <name type="scientific">Trypanosoma cruzi marinkellei</name>
    <dbReference type="NCBI Taxonomy" id="85056"/>
    <lineage>
        <taxon>Eukaryota</taxon>
        <taxon>Discoba</taxon>
        <taxon>Euglenozoa</taxon>
        <taxon>Kinetoplastea</taxon>
        <taxon>Metakinetoplastina</taxon>
        <taxon>Trypanosomatida</taxon>
        <taxon>Trypanosomatidae</taxon>
        <taxon>Trypanosoma</taxon>
        <taxon>Schizotrypanum</taxon>
    </lineage>
</organism>
<comment type="similarity">
    <text evidence="2">Belongs to the RUS1 family.</text>
</comment>
<feature type="transmembrane region" description="Helical" evidence="7">
    <location>
        <begin position="315"/>
        <end position="334"/>
    </location>
</feature>
<feature type="region of interest" description="Disordered" evidence="6">
    <location>
        <begin position="607"/>
        <end position="636"/>
    </location>
</feature>
<dbReference type="PANTHER" id="PTHR12770:SF31">
    <property type="entry name" value="RUS FAMILY MEMBER 1"/>
    <property type="match status" value="1"/>
</dbReference>
<dbReference type="Pfam" id="PF04884">
    <property type="entry name" value="UVB_sens_prot"/>
    <property type="match status" value="1"/>
</dbReference>
<feature type="transmembrane region" description="Helical" evidence="7">
    <location>
        <begin position="246"/>
        <end position="267"/>
    </location>
</feature>
<comment type="subcellular location">
    <subcellularLocation>
        <location evidence="1">Membrane</location>
    </subcellularLocation>
</comment>